<keyword evidence="2" id="KW-0378">Hydrolase</keyword>
<dbReference type="EMBL" id="WDRM01000004">
    <property type="protein sequence ID" value="KAB7339361.1"/>
    <property type="molecule type" value="Genomic_DNA"/>
</dbReference>
<name>A0A6I1DN69_BIFLN</name>
<feature type="domain" description="HNH nuclease" evidence="1">
    <location>
        <begin position="10"/>
        <end position="63"/>
    </location>
</feature>
<dbReference type="InterPro" id="IPR003615">
    <property type="entry name" value="HNH_nuc"/>
</dbReference>
<evidence type="ECO:0000259" key="1">
    <source>
        <dbReference type="SMART" id="SM00507"/>
    </source>
</evidence>
<reference evidence="5 6" key="1">
    <citation type="journal article" date="2019" name="Nat. Med.">
        <title>A library of human gut bacterial isolates paired with longitudinal multiomics data enables mechanistic microbiome research.</title>
        <authorList>
            <person name="Poyet M."/>
            <person name="Groussin M."/>
            <person name="Gibbons S.M."/>
            <person name="Avila-Pacheco J."/>
            <person name="Jiang X."/>
            <person name="Kearney S.M."/>
            <person name="Perrotta A.R."/>
            <person name="Berdy B."/>
            <person name="Zhao S."/>
            <person name="Lieberman T.D."/>
            <person name="Swanson P.K."/>
            <person name="Smith M."/>
            <person name="Roesemann S."/>
            <person name="Alexander J.E."/>
            <person name="Rich S.A."/>
            <person name="Livny J."/>
            <person name="Vlamakis H."/>
            <person name="Clish C."/>
            <person name="Bullock K."/>
            <person name="Deik A."/>
            <person name="Scott J."/>
            <person name="Pierce K.A."/>
            <person name="Xavier R.J."/>
            <person name="Alm E.J."/>
        </authorList>
    </citation>
    <scope>NUCLEOTIDE SEQUENCE [LARGE SCALE GENOMIC DNA]</scope>
    <source>
        <strain evidence="4 7">BIOML-A37</strain>
        <strain evidence="3 6">BIOML-A55</strain>
        <strain evidence="2 5">BIOML-A65</strain>
    </source>
</reference>
<evidence type="ECO:0000313" key="5">
    <source>
        <dbReference type="Proteomes" id="UP000430971"/>
    </source>
</evidence>
<dbReference type="Proteomes" id="UP000460881">
    <property type="component" value="Unassembled WGS sequence"/>
</dbReference>
<dbReference type="EMBL" id="WDQK01000001">
    <property type="protein sequence ID" value="KAB7397205.1"/>
    <property type="molecule type" value="Genomic_DNA"/>
</dbReference>
<dbReference type="AlphaFoldDB" id="A0A6I1DN69"/>
<dbReference type="InterPro" id="IPR002711">
    <property type="entry name" value="HNH"/>
</dbReference>
<dbReference type="Proteomes" id="UP000430971">
    <property type="component" value="Unassembled WGS sequence"/>
</dbReference>
<organism evidence="2 5">
    <name type="scientific">Bifidobacterium longum</name>
    <dbReference type="NCBI Taxonomy" id="216816"/>
    <lineage>
        <taxon>Bacteria</taxon>
        <taxon>Bacillati</taxon>
        <taxon>Actinomycetota</taxon>
        <taxon>Actinomycetes</taxon>
        <taxon>Bifidobacteriales</taxon>
        <taxon>Bifidobacteriaceae</taxon>
        <taxon>Bifidobacterium</taxon>
    </lineage>
</organism>
<keyword evidence="2" id="KW-0540">Nuclease</keyword>
<dbReference type="GO" id="GO:0004519">
    <property type="term" value="F:endonuclease activity"/>
    <property type="evidence" value="ECO:0007669"/>
    <property type="project" value="UniProtKB-KW"/>
</dbReference>
<dbReference type="Proteomes" id="UP000468842">
    <property type="component" value="Unassembled WGS sequence"/>
</dbReference>
<dbReference type="GO" id="GO:0008270">
    <property type="term" value="F:zinc ion binding"/>
    <property type="evidence" value="ECO:0007669"/>
    <property type="project" value="InterPro"/>
</dbReference>
<dbReference type="Pfam" id="PF01844">
    <property type="entry name" value="HNH"/>
    <property type="match status" value="1"/>
</dbReference>
<dbReference type="CDD" id="cd00085">
    <property type="entry name" value="HNHc"/>
    <property type="match status" value="1"/>
</dbReference>
<dbReference type="Gene3D" id="1.10.30.50">
    <property type="match status" value="1"/>
</dbReference>
<protein>
    <submittedName>
        <fullName evidence="2">HNH endonuclease</fullName>
    </submittedName>
</protein>
<accession>A0A6I1DN69</accession>
<comment type="caution">
    <text evidence="2">The sequence shown here is derived from an EMBL/GenBank/DDBJ whole genome shotgun (WGS) entry which is preliminary data.</text>
</comment>
<evidence type="ECO:0000313" key="2">
    <source>
        <dbReference type="EMBL" id="KAB7339361.1"/>
    </source>
</evidence>
<evidence type="ECO:0000313" key="4">
    <source>
        <dbReference type="EMBL" id="KAB7397205.1"/>
    </source>
</evidence>
<evidence type="ECO:0000313" key="6">
    <source>
        <dbReference type="Proteomes" id="UP000460881"/>
    </source>
</evidence>
<dbReference type="EMBL" id="WDRC01000026">
    <property type="protein sequence ID" value="KAB7357405.1"/>
    <property type="molecule type" value="Genomic_DNA"/>
</dbReference>
<gene>
    <name evidence="4" type="ORF">GBB40_00690</name>
    <name evidence="3" type="ORF">GBB63_09280</name>
    <name evidence="2" type="ORF">GBB73_02285</name>
</gene>
<keyword evidence="2" id="KW-0255">Endonuclease</keyword>
<evidence type="ECO:0000313" key="7">
    <source>
        <dbReference type="Proteomes" id="UP000468842"/>
    </source>
</evidence>
<evidence type="ECO:0000313" key="3">
    <source>
        <dbReference type="EMBL" id="KAB7357405.1"/>
    </source>
</evidence>
<dbReference type="RefSeq" id="WP_007056486.1">
    <property type="nucleotide sequence ID" value="NZ_JAPQMY010000008.1"/>
</dbReference>
<sequence length="239" mass="26749">MGRRQVIDPRVRAEVIATYGNTCWLGLPGCTVVGEEDDHIVPHSHGGKATVANIRRACKHCNASRQDRVLYGYGARLHMIVCPPGCDAVALDYITEHSRSVDPVVAYSYLADAMGVAAHESRAERVAVGMAWSAAYRSFTTCAEPLDVWCVRSFPSSRRHPRMLDEWLALDYDIHVMDMDYAEAWDHAVTEDERVLVRRWYSLHLSQALVDARQAARRARLTALGLRSDAASVASRPEW</sequence>
<proteinExistence type="predicted"/>
<dbReference type="SMART" id="SM00507">
    <property type="entry name" value="HNHc"/>
    <property type="match status" value="1"/>
</dbReference>
<dbReference type="GO" id="GO:0003676">
    <property type="term" value="F:nucleic acid binding"/>
    <property type="evidence" value="ECO:0007669"/>
    <property type="project" value="InterPro"/>
</dbReference>